<protein>
    <recommendedName>
        <fullName evidence="3">Bacterial Pleckstrin homology domain-containing protein</fullName>
    </recommendedName>
</protein>
<evidence type="ECO:0008006" key="3">
    <source>
        <dbReference type="Google" id="ProtNLM"/>
    </source>
</evidence>
<dbReference type="RefSeq" id="WP_307190727.1">
    <property type="nucleotide sequence ID" value="NZ_JAUSTZ010000004.1"/>
</dbReference>
<reference evidence="1 2" key="1">
    <citation type="submission" date="2023-07" db="EMBL/GenBank/DDBJ databases">
        <title>Genomic Encyclopedia of Type Strains, Phase IV (KMG-IV): sequencing the most valuable type-strain genomes for metagenomic binning, comparative biology and taxonomic classification.</title>
        <authorList>
            <person name="Goeker M."/>
        </authorList>
    </citation>
    <scope>NUCLEOTIDE SEQUENCE [LARGE SCALE GENOMIC DNA]</scope>
    <source>
        <strain evidence="1 2">DSM 17723</strain>
    </source>
</reference>
<organism evidence="1 2">
    <name type="scientific">Metabacillus niabensis</name>
    <dbReference type="NCBI Taxonomy" id="324854"/>
    <lineage>
        <taxon>Bacteria</taxon>
        <taxon>Bacillati</taxon>
        <taxon>Bacillota</taxon>
        <taxon>Bacilli</taxon>
        <taxon>Bacillales</taxon>
        <taxon>Bacillaceae</taxon>
        <taxon>Metabacillus</taxon>
    </lineage>
</organism>
<keyword evidence="2" id="KW-1185">Reference proteome</keyword>
<gene>
    <name evidence="1" type="ORF">J2S02_002645</name>
</gene>
<accession>A0ABT9Z232</accession>
<dbReference type="EMBL" id="JAUSTZ010000004">
    <property type="protein sequence ID" value="MDQ0226300.1"/>
    <property type="molecule type" value="Genomic_DNA"/>
</dbReference>
<proteinExistence type="predicted"/>
<sequence>MGKELHFGKDILTLKVTGLTSFFAFKRKILIPYKMIEEVFVGSFQAPQWMIRAPGTSFAPLNIYEGSFKYRDEWYFLSYARTDSLLKIELKGHEKYNYIIIQIDNPTEIAASIRRHIHLN</sequence>
<dbReference type="Proteomes" id="UP001232245">
    <property type="component" value="Unassembled WGS sequence"/>
</dbReference>
<evidence type="ECO:0000313" key="2">
    <source>
        <dbReference type="Proteomes" id="UP001232245"/>
    </source>
</evidence>
<name>A0ABT9Z232_9BACI</name>
<evidence type="ECO:0000313" key="1">
    <source>
        <dbReference type="EMBL" id="MDQ0226300.1"/>
    </source>
</evidence>
<comment type="caution">
    <text evidence="1">The sequence shown here is derived from an EMBL/GenBank/DDBJ whole genome shotgun (WGS) entry which is preliminary data.</text>
</comment>